<feature type="transmembrane region" description="Helical" evidence="10">
    <location>
        <begin position="517"/>
        <end position="541"/>
    </location>
</feature>
<evidence type="ECO:0000256" key="7">
    <source>
        <dbReference type="ARBA" id="ARBA00022989"/>
    </source>
</evidence>
<evidence type="ECO:0000313" key="15">
    <source>
        <dbReference type="Proteomes" id="UP000243591"/>
    </source>
</evidence>
<gene>
    <name evidence="14" type="ORF">BTBSAS_90038</name>
    <name evidence="13" type="ORF">CNY62_03115</name>
</gene>
<dbReference type="Pfam" id="PF00497">
    <property type="entry name" value="SBP_bac_3"/>
    <property type="match status" value="2"/>
</dbReference>
<dbReference type="Gene3D" id="1.10.3720.10">
    <property type="entry name" value="MetI-like"/>
    <property type="match status" value="1"/>
</dbReference>
<dbReference type="PROSITE" id="PS51257">
    <property type="entry name" value="PROKAR_LIPOPROTEIN"/>
    <property type="match status" value="1"/>
</dbReference>
<evidence type="ECO:0000313" key="14">
    <source>
        <dbReference type="EMBL" id="SPP30824.1"/>
    </source>
</evidence>
<name>A0A1D2L6T5_BROTH</name>
<evidence type="ECO:0000256" key="8">
    <source>
        <dbReference type="ARBA" id="ARBA00023016"/>
    </source>
</evidence>
<accession>A0A1D2L6T5</accession>
<dbReference type="InterPro" id="IPR000515">
    <property type="entry name" value="MetI-like"/>
</dbReference>
<evidence type="ECO:0000313" key="16">
    <source>
        <dbReference type="Proteomes" id="UP000270190"/>
    </source>
</evidence>
<comment type="similarity">
    <text evidence="10">Belongs to the binding-protein-dependent transport system permease family.</text>
</comment>
<dbReference type="InterPro" id="IPR001320">
    <property type="entry name" value="Iontro_rcpt_C"/>
</dbReference>
<feature type="domain" description="ABC transmembrane type-1" evidence="12">
    <location>
        <begin position="517"/>
        <end position="706"/>
    </location>
</feature>
<feature type="transmembrane region" description="Helical" evidence="10">
    <location>
        <begin position="582"/>
        <end position="603"/>
    </location>
</feature>
<dbReference type="RefSeq" id="WP_069125705.1">
    <property type="nucleotide sequence ID" value="NZ_CBCPIX010000001.1"/>
</dbReference>
<dbReference type="GO" id="GO:0006865">
    <property type="term" value="P:amino acid transport"/>
    <property type="evidence" value="ECO:0007669"/>
    <property type="project" value="UniProtKB-KW"/>
</dbReference>
<dbReference type="CDD" id="cd06261">
    <property type="entry name" value="TM_PBP2"/>
    <property type="match status" value="1"/>
</dbReference>
<proteinExistence type="inferred from homology"/>
<evidence type="ECO:0000256" key="6">
    <source>
        <dbReference type="ARBA" id="ARBA00022970"/>
    </source>
</evidence>
<feature type="transmembrane region" description="Helical" evidence="10">
    <location>
        <begin position="685"/>
        <end position="705"/>
    </location>
</feature>
<evidence type="ECO:0000313" key="13">
    <source>
        <dbReference type="EMBL" id="ATF25469.1"/>
    </source>
</evidence>
<dbReference type="NCBIfam" id="TIGR01726">
    <property type="entry name" value="HEQRo_perm_3TM"/>
    <property type="match status" value="1"/>
</dbReference>
<evidence type="ECO:0000256" key="5">
    <source>
        <dbReference type="ARBA" id="ARBA00022729"/>
    </source>
</evidence>
<dbReference type="PANTHER" id="PTHR35936:SF38">
    <property type="entry name" value="GLUTAMINE-BINDING PERIPLASMIC PROTEIN"/>
    <property type="match status" value="1"/>
</dbReference>
<reference evidence="14" key="3">
    <citation type="submission" date="2018-04" db="EMBL/GenBank/DDBJ databases">
        <authorList>
            <person name="Go L.Y."/>
            <person name="Mitchell J.A."/>
        </authorList>
    </citation>
    <scope>NUCLEOTIDE SEQUENCE</scope>
    <source>
        <strain evidence="14">BSAS1 3</strain>
    </source>
</reference>
<keyword evidence="7 10" id="KW-1133">Transmembrane helix</keyword>
<dbReference type="GO" id="GO:0043190">
    <property type="term" value="C:ATP-binding cassette (ABC) transporter complex"/>
    <property type="evidence" value="ECO:0007669"/>
    <property type="project" value="InterPro"/>
</dbReference>
<evidence type="ECO:0000256" key="3">
    <source>
        <dbReference type="ARBA" id="ARBA00022475"/>
    </source>
</evidence>
<dbReference type="GO" id="GO:0015276">
    <property type="term" value="F:ligand-gated monoatomic ion channel activity"/>
    <property type="evidence" value="ECO:0007669"/>
    <property type="project" value="InterPro"/>
</dbReference>
<comment type="subcellular location">
    <subcellularLocation>
        <location evidence="1 10">Cell membrane</location>
        <topology evidence="1 10">Multi-pass membrane protein</topology>
    </subcellularLocation>
</comment>
<dbReference type="Pfam" id="PF00528">
    <property type="entry name" value="BPD_transp_1"/>
    <property type="match status" value="1"/>
</dbReference>
<dbReference type="Proteomes" id="UP000243591">
    <property type="component" value="Chromosome"/>
</dbReference>
<keyword evidence="15" id="KW-1185">Reference proteome</keyword>
<evidence type="ECO:0000256" key="1">
    <source>
        <dbReference type="ARBA" id="ARBA00004651"/>
    </source>
</evidence>
<dbReference type="SMART" id="SM00062">
    <property type="entry name" value="PBPb"/>
    <property type="match status" value="2"/>
</dbReference>
<dbReference type="InterPro" id="IPR010065">
    <property type="entry name" value="AA_ABC_transptr_permease_3TM"/>
</dbReference>
<evidence type="ECO:0000256" key="10">
    <source>
        <dbReference type="RuleBase" id="RU363032"/>
    </source>
</evidence>
<dbReference type="KEGG" id="bths:CNY62_03115"/>
<evidence type="ECO:0000259" key="12">
    <source>
        <dbReference type="PROSITE" id="PS50928"/>
    </source>
</evidence>
<dbReference type="OrthoDB" id="9774451at2"/>
<dbReference type="EMBL" id="CP023483">
    <property type="protein sequence ID" value="ATF25469.1"/>
    <property type="molecule type" value="Genomic_DNA"/>
</dbReference>
<dbReference type="PANTHER" id="PTHR35936">
    <property type="entry name" value="MEMBRANE-BOUND LYTIC MUREIN TRANSGLYCOSYLASE F"/>
    <property type="match status" value="1"/>
</dbReference>
<evidence type="ECO:0000256" key="2">
    <source>
        <dbReference type="ARBA" id="ARBA00022448"/>
    </source>
</evidence>
<dbReference type="STRING" id="2756.BFR44_00765"/>
<reference evidence="16" key="2">
    <citation type="submission" date="2018-04" db="EMBL/GenBank/DDBJ databases">
        <authorList>
            <person name="Illikoud N."/>
        </authorList>
    </citation>
    <scope>NUCLEOTIDE SEQUENCE [LARGE SCALE GENOMIC DNA]</scope>
</reference>
<dbReference type="Proteomes" id="UP000270190">
    <property type="component" value="Unassembled WGS sequence"/>
</dbReference>
<keyword evidence="2 10" id="KW-0813">Transport</keyword>
<dbReference type="SUPFAM" id="SSF53850">
    <property type="entry name" value="Periplasmic binding protein-like II"/>
    <property type="match status" value="2"/>
</dbReference>
<organism evidence="13 15">
    <name type="scientific">Brochothrix thermosphacta</name>
    <name type="common">Microbacterium thermosphactum</name>
    <dbReference type="NCBI Taxonomy" id="2756"/>
    <lineage>
        <taxon>Bacteria</taxon>
        <taxon>Bacillati</taxon>
        <taxon>Bacillota</taxon>
        <taxon>Bacilli</taxon>
        <taxon>Bacillales</taxon>
        <taxon>Listeriaceae</taxon>
        <taxon>Brochothrix</taxon>
    </lineage>
</organism>
<feature type="chain" id="PRO_5038216343" evidence="11">
    <location>
        <begin position="24"/>
        <end position="720"/>
    </location>
</feature>
<dbReference type="InterPro" id="IPR035906">
    <property type="entry name" value="MetI-like_sf"/>
</dbReference>
<dbReference type="SMART" id="SM00079">
    <property type="entry name" value="PBPe"/>
    <property type="match status" value="1"/>
</dbReference>
<keyword evidence="9 10" id="KW-0472">Membrane</keyword>
<evidence type="ECO:0000256" key="9">
    <source>
        <dbReference type="ARBA" id="ARBA00023136"/>
    </source>
</evidence>
<dbReference type="EMBL" id="OUNC01000083">
    <property type="protein sequence ID" value="SPP30824.1"/>
    <property type="molecule type" value="Genomic_DNA"/>
</dbReference>
<keyword evidence="4 10" id="KW-0812">Transmembrane</keyword>
<dbReference type="CDD" id="cd13619">
    <property type="entry name" value="PBP2_GlnP"/>
    <property type="match status" value="2"/>
</dbReference>
<dbReference type="SUPFAM" id="SSF161098">
    <property type="entry name" value="MetI-like"/>
    <property type="match status" value="1"/>
</dbReference>
<dbReference type="AlphaFoldDB" id="A0A1D2L6T5"/>
<dbReference type="FunFam" id="1.10.3720.10:FF:000033">
    <property type="entry name" value="Polar amino acid ABC transporter permease"/>
    <property type="match status" value="1"/>
</dbReference>
<sequence length="720" mass="79125">MKKLTKITMLSLLLLLITALVMGCSNDKNTKQETYTIATDVTFAPFEYKDKGEYVGIDMDLLRAIAKDQDFKVEIKPLGFNAAVQALESKQVDGVIAGMSITPEREAKFSFSKPYFDSGVVMAVADKDDSVKDYSDLKGKRVAIKTGTEGASFAESIKSKYGFKTVTFDDSANMYDDVKTGNSVAAFDDYPVLAYGVKEGNGLKIVTPKEKGNSYGFAVNQSGNEELLKRFNKGLANLKESGEYDKIISKYLGESNEKSKQVKLDRDKKYAIATDTTFAPFEFVDKNGDFVGIDMDIVKAIAKDQNFKYEIKSVGFNSAVQALESNQVDAVIAGMSITPERQAKFDFSDPYFDSGVVMAVAKDDDKVKSYDDLKGKKVAVKTGTEGATFANSVKEKYGFTTVAFDDSDSMYNDVKAGNSVAVFDDYPVLAYGVKNGNGLKLVTDKEKGNSYGFAVGKERNGELLNAFNTGLKNIKASGEYQKIQDLYLKTDTPQTAAKDKTFFGLIKANYPDLLKGLGMTILLTAISLAIASVVGVMFGFMRVSTNPIVRWISIIYIDIFRGTPLIVQAFFIYFGVPTAFDFRLSAFAAGIITLSLNAGAYMAEIVRGGIQSVDSGQMEAARSLGLPYKTAMRRVVIPQAIRVMIPSFVNQFVMTLKDTSILSIIGIYELTQSGKIIIARDLESLKIWLIVGIMYFIVIMCLTKVSDFLERRMANGKVKR</sequence>
<protein>
    <submittedName>
        <fullName evidence="13">Glutamine ABC transporter substrate-binding protein GlnH</fullName>
    </submittedName>
    <submittedName>
        <fullName evidence="14">Putative amino acid ABC transporter, amino acid-binding/permease protein</fullName>
    </submittedName>
</protein>
<evidence type="ECO:0000256" key="4">
    <source>
        <dbReference type="ARBA" id="ARBA00022692"/>
    </source>
</evidence>
<feature type="transmembrane region" description="Helical" evidence="10">
    <location>
        <begin position="553"/>
        <end position="576"/>
    </location>
</feature>
<feature type="signal peptide" evidence="11">
    <location>
        <begin position="1"/>
        <end position="23"/>
    </location>
</feature>
<dbReference type="Gene3D" id="3.40.190.10">
    <property type="entry name" value="Periplasmic binding protein-like II"/>
    <property type="match status" value="4"/>
</dbReference>
<keyword evidence="3" id="KW-1003">Cell membrane</keyword>
<keyword evidence="6" id="KW-0029">Amino-acid transport</keyword>
<evidence type="ECO:0000256" key="11">
    <source>
        <dbReference type="SAM" id="SignalP"/>
    </source>
</evidence>
<dbReference type="InterPro" id="IPR001638">
    <property type="entry name" value="Solute-binding_3/MltF_N"/>
</dbReference>
<keyword evidence="8" id="KW-0346">Stress response</keyword>
<dbReference type="PROSITE" id="PS50928">
    <property type="entry name" value="ABC_TM1"/>
    <property type="match status" value="1"/>
</dbReference>
<keyword evidence="5 11" id="KW-0732">Signal</keyword>
<reference evidence="13 15" key="1">
    <citation type="submission" date="2017-09" db="EMBL/GenBank/DDBJ databases">
        <title>Complete Genome Sequences of Two Strains of the Meat Spoilage Bacterium Brochothrix thermosphacta Isolated from Ground Chicken.</title>
        <authorList>
            <person name="Paoli G.C."/>
            <person name="Wijey C."/>
            <person name="Chen C.-Y."/>
            <person name="Nguyen L."/>
            <person name="Yan X."/>
            <person name="Irwin P.L."/>
        </authorList>
    </citation>
    <scope>NUCLEOTIDE SEQUENCE [LARGE SCALE GENOMIC DNA]</scope>
    <source>
        <strain evidence="13 15">BI</strain>
    </source>
</reference>